<proteinExistence type="predicted"/>
<comment type="caution">
    <text evidence="3">The sequence shown here is derived from an EMBL/GenBank/DDBJ whole genome shotgun (WGS) entry which is preliminary data.</text>
</comment>
<dbReference type="RefSeq" id="WP_323259304.1">
    <property type="nucleotide sequence ID" value="NZ_JAYGIE010000004.1"/>
</dbReference>
<dbReference type="PROSITE" id="PS51257">
    <property type="entry name" value="PROKAR_LIPOPROTEIN"/>
    <property type="match status" value="1"/>
</dbReference>
<protein>
    <recommendedName>
        <fullName evidence="5">Lipoprotein</fullName>
    </recommendedName>
</protein>
<keyword evidence="4" id="KW-1185">Reference proteome</keyword>
<accession>A0ABU5TDE8</accession>
<dbReference type="Proteomes" id="UP001301388">
    <property type="component" value="Unassembled WGS sequence"/>
</dbReference>
<reference evidence="3 4" key="1">
    <citation type="submission" date="2023-12" db="EMBL/GenBank/DDBJ databases">
        <title>Baltic Sea Cyanobacteria.</title>
        <authorList>
            <person name="Delbaje E."/>
            <person name="Fewer D.P."/>
            <person name="Shishido T.K."/>
        </authorList>
    </citation>
    <scope>NUCLEOTIDE SEQUENCE [LARGE SCALE GENOMIC DNA]</scope>
    <source>
        <strain evidence="3 4">UHCC 0370</strain>
    </source>
</reference>
<sequence length="243" mass="26621">MFLLRKISIRLSVLLLSAIATGLFSACGNSENGNNFSMPANDTTKVSPTPTPTNTNTTTATPASTSVPTSSPKPAIAPINLPELEIKELEPYKHRSGILEMDVPKGWKLIDKSQTGELLLTWNEQAGRATISTNIFVPPNEIPENRLSEVFAVMIKGMYGNQTDFEMRSPVVESTGNIVIVWTSTVTIGGQQIKFQANSKLQRRNNKLAILTFGAIEPKVTQLKDYFFKISNNQVINAELAIP</sequence>
<evidence type="ECO:0000256" key="2">
    <source>
        <dbReference type="SAM" id="SignalP"/>
    </source>
</evidence>
<feature type="chain" id="PRO_5047534634" description="Lipoprotein" evidence="2">
    <location>
        <begin position="27"/>
        <end position="243"/>
    </location>
</feature>
<feature type="compositionally biased region" description="Low complexity" evidence="1">
    <location>
        <begin position="43"/>
        <end position="74"/>
    </location>
</feature>
<organism evidence="3 4">
    <name type="scientific">Pseudanabaena galeata UHCC 0370</name>
    <dbReference type="NCBI Taxonomy" id="3110310"/>
    <lineage>
        <taxon>Bacteria</taxon>
        <taxon>Bacillati</taxon>
        <taxon>Cyanobacteriota</taxon>
        <taxon>Cyanophyceae</taxon>
        <taxon>Pseudanabaenales</taxon>
        <taxon>Pseudanabaenaceae</taxon>
        <taxon>Pseudanabaena</taxon>
    </lineage>
</organism>
<evidence type="ECO:0000313" key="4">
    <source>
        <dbReference type="Proteomes" id="UP001301388"/>
    </source>
</evidence>
<dbReference type="EMBL" id="JAYGIE010000004">
    <property type="protein sequence ID" value="MEA5476311.1"/>
    <property type="molecule type" value="Genomic_DNA"/>
</dbReference>
<gene>
    <name evidence="3" type="ORF">VB774_01645</name>
</gene>
<feature type="signal peptide" evidence="2">
    <location>
        <begin position="1"/>
        <end position="26"/>
    </location>
</feature>
<evidence type="ECO:0008006" key="5">
    <source>
        <dbReference type="Google" id="ProtNLM"/>
    </source>
</evidence>
<name>A0ABU5TDE8_9CYAN</name>
<feature type="region of interest" description="Disordered" evidence="1">
    <location>
        <begin position="35"/>
        <end position="74"/>
    </location>
</feature>
<keyword evidence="2" id="KW-0732">Signal</keyword>
<evidence type="ECO:0000256" key="1">
    <source>
        <dbReference type="SAM" id="MobiDB-lite"/>
    </source>
</evidence>
<evidence type="ECO:0000313" key="3">
    <source>
        <dbReference type="EMBL" id="MEA5476311.1"/>
    </source>
</evidence>